<gene>
    <name evidence="1" type="ORF">TU35_008530</name>
</gene>
<proteinExistence type="predicted"/>
<organism evidence="1 2">
    <name type="scientific">Thermoproteus sp. AZ2</name>
    <dbReference type="NCBI Taxonomy" id="1609232"/>
    <lineage>
        <taxon>Archaea</taxon>
        <taxon>Thermoproteota</taxon>
        <taxon>Thermoprotei</taxon>
        <taxon>Thermoproteales</taxon>
        <taxon>Thermoproteaceae</taxon>
        <taxon>Thermoproteus</taxon>
    </lineage>
</organism>
<reference evidence="1" key="1">
    <citation type="submission" date="2024-07" db="EMBL/GenBank/DDBJ databases">
        <title>Metagenome and Metagenome-Assembled Genomes of Archaea from a hot spring from the geothermal field of Los Azufres, Mexico.</title>
        <authorList>
            <person name="Marin-Paredes R."/>
            <person name="Martinez-Romero E."/>
            <person name="Servin-Garciduenas L.E."/>
        </authorList>
    </citation>
    <scope>NUCLEOTIDE SEQUENCE</scope>
</reference>
<accession>A0ACC6V2V6</accession>
<protein>
    <submittedName>
        <fullName evidence="1">Uncharacterized protein</fullName>
    </submittedName>
</protein>
<dbReference type="Proteomes" id="UP000033636">
    <property type="component" value="Unassembled WGS sequence"/>
</dbReference>
<dbReference type="EMBL" id="JZWT02000026">
    <property type="protein sequence ID" value="MFB6491261.1"/>
    <property type="molecule type" value="Genomic_DNA"/>
</dbReference>
<comment type="caution">
    <text evidence="1">The sequence shown here is derived from an EMBL/GenBank/DDBJ whole genome shotgun (WGS) entry which is preliminary data.</text>
</comment>
<evidence type="ECO:0000313" key="2">
    <source>
        <dbReference type="Proteomes" id="UP000033636"/>
    </source>
</evidence>
<name>A0ACC6V2V6_9CREN</name>
<sequence length="268" mass="28394">MYLLELLSKILPILPLPTPPLPNASPGLPISTATKTGLPGAGSPTSSSPAPVLELPPFLYALVAVLVAAVVAISLMMRRRGAAAGSVERQRPQEPPQAIGVGGAGSAYSLPDIAESKLAEARASLVKLPLEPDLPPVWPVGVLPVEPLAPGVKLSVEGCGEVRGDGPWEVVATAPCKAKIVASLWDRSEAVVVKFVDLHREIANTFYLNFRAYPPSMTAREMLSGRAPPELIEIFERAAYSSLPLTYADYVSFYRALRGVLGDVKTPD</sequence>
<evidence type="ECO:0000313" key="1">
    <source>
        <dbReference type="EMBL" id="MFB6491261.1"/>
    </source>
</evidence>